<organism evidence="1 2">
    <name type="scientific">Hoyosella altamirensis</name>
    <dbReference type="NCBI Taxonomy" id="616997"/>
    <lineage>
        <taxon>Bacteria</taxon>
        <taxon>Bacillati</taxon>
        <taxon>Actinomycetota</taxon>
        <taxon>Actinomycetes</taxon>
        <taxon>Mycobacteriales</taxon>
        <taxon>Hoyosellaceae</taxon>
        <taxon>Hoyosella</taxon>
    </lineage>
</organism>
<dbReference type="OrthoDB" id="9798158at2"/>
<dbReference type="Proteomes" id="UP000567922">
    <property type="component" value="Unassembled WGS sequence"/>
</dbReference>
<proteinExistence type="predicted"/>
<dbReference type="RefSeq" id="WP_064441757.1">
    <property type="nucleotide sequence ID" value="NZ_BDDI01000015.1"/>
</dbReference>
<protein>
    <recommendedName>
        <fullName evidence="3">Toxin</fullName>
    </recommendedName>
</protein>
<evidence type="ECO:0000313" key="1">
    <source>
        <dbReference type="EMBL" id="MBB3036601.1"/>
    </source>
</evidence>
<comment type="caution">
    <text evidence="1">The sequence shown here is derived from an EMBL/GenBank/DDBJ whole genome shotgun (WGS) entry which is preliminary data.</text>
</comment>
<sequence length="87" mass="10164">MPEFEFDSAKSSTNQAQHGIDFNRAQALWRDPHRVEVPARTSDEPRWMVIGKIEGRCWSAIVTYREMRVRIISVRRSREGEVAIYEG</sequence>
<name>A0A839RKT2_9ACTN</name>
<dbReference type="InterPro" id="IPR007460">
    <property type="entry name" value="BrnT_toxin"/>
</dbReference>
<reference evidence="1 2" key="1">
    <citation type="submission" date="2020-08" db="EMBL/GenBank/DDBJ databases">
        <title>Sequencing the genomes of 1000 actinobacteria strains.</title>
        <authorList>
            <person name="Klenk H.-P."/>
        </authorList>
    </citation>
    <scope>NUCLEOTIDE SEQUENCE [LARGE SCALE GENOMIC DNA]</scope>
    <source>
        <strain evidence="1 2">DSM 45258</strain>
    </source>
</reference>
<dbReference type="InterPro" id="IPR038573">
    <property type="entry name" value="BrnT_sf"/>
</dbReference>
<evidence type="ECO:0000313" key="2">
    <source>
        <dbReference type="Proteomes" id="UP000567922"/>
    </source>
</evidence>
<keyword evidence="2" id="KW-1185">Reference proteome</keyword>
<dbReference type="Pfam" id="PF04365">
    <property type="entry name" value="BrnT_toxin"/>
    <property type="match status" value="1"/>
</dbReference>
<gene>
    <name evidence="1" type="ORF">FHU29_001035</name>
</gene>
<accession>A0A839RKT2</accession>
<dbReference type="AlphaFoldDB" id="A0A839RKT2"/>
<evidence type="ECO:0008006" key="3">
    <source>
        <dbReference type="Google" id="ProtNLM"/>
    </source>
</evidence>
<dbReference type="Gene3D" id="3.10.450.530">
    <property type="entry name" value="Ribonuclease toxin, BrnT, of type II toxin-antitoxin system"/>
    <property type="match status" value="1"/>
</dbReference>
<dbReference type="EMBL" id="JACHWS010000001">
    <property type="protein sequence ID" value="MBB3036601.1"/>
    <property type="molecule type" value="Genomic_DNA"/>
</dbReference>